<dbReference type="AlphaFoldDB" id="A0ABD2NUH2"/>
<keyword evidence="3" id="KW-1185">Reference proteome</keyword>
<evidence type="ECO:0000313" key="2">
    <source>
        <dbReference type="EMBL" id="KAL3282188.1"/>
    </source>
</evidence>
<feature type="compositionally biased region" description="Basic and acidic residues" evidence="1">
    <location>
        <begin position="217"/>
        <end position="253"/>
    </location>
</feature>
<organism evidence="2 3">
    <name type="scientific">Cryptolaemus montrouzieri</name>
    <dbReference type="NCBI Taxonomy" id="559131"/>
    <lineage>
        <taxon>Eukaryota</taxon>
        <taxon>Metazoa</taxon>
        <taxon>Ecdysozoa</taxon>
        <taxon>Arthropoda</taxon>
        <taxon>Hexapoda</taxon>
        <taxon>Insecta</taxon>
        <taxon>Pterygota</taxon>
        <taxon>Neoptera</taxon>
        <taxon>Endopterygota</taxon>
        <taxon>Coleoptera</taxon>
        <taxon>Polyphaga</taxon>
        <taxon>Cucujiformia</taxon>
        <taxon>Coccinelloidea</taxon>
        <taxon>Coccinellidae</taxon>
        <taxon>Scymninae</taxon>
        <taxon>Scymnini</taxon>
        <taxon>Cryptolaemus</taxon>
    </lineage>
</organism>
<comment type="caution">
    <text evidence="2">The sequence shown here is derived from an EMBL/GenBank/DDBJ whole genome shotgun (WGS) entry which is preliminary data.</text>
</comment>
<protein>
    <submittedName>
        <fullName evidence="2">Uncharacterized protein</fullName>
    </submittedName>
</protein>
<dbReference type="Proteomes" id="UP001516400">
    <property type="component" value="Unassembled WGS sequence"/>
</dbReference>
<reference evidence="2 3" key="1">
    <citation type="journal article" date="2021" name="BMC Biol.">
        <title>Horizontally acquired antibacterial genes associated with adaptive radiation of ladybird beetles.</title>
        <authorList>
            <person name="Li H.S."/>
            <person name="Tang X.F."/>
            <person name="Huang Y.H."/>
            <person name="Xu Z.Y."/>
            <person name="Chen M.L."/>
            <person name="Du X.Y."/>
            <person name="Qiu B.Y."/>
            <person name="Chen P.T."/>
            <person name="Zhang W."/>
            <person name="Slipinski A."/>
            <person name="Escalona H.E."/>
            <person name="Waterhouse R.M."/>
            <person name="Zwick A."/>
            <person name="Pang H."/>
        </authorList>
    </citation>
    <scope>NUCLEOTIDE SEQUENCE [LARGE SCALE GENOMIC DNA]</scope>
    <source>
        <strain evidence="2">SYSU2018</strain>
    </source>
</reference>
<dbReference type="EMBL" id="JABFTP020000144">
    <property type="protein sequence ID" value="KAL3282188.1"/>
    <property type="molecule type" value="Genomic_DNA"/>
</dbReference>
<evidence type="ECO:0000313" key="3">
    <source>
        <dbReference type="Proteomes" id="UP001516400"/>
    </source>
</evidence>
<name>A0ABD2NUH2_9CUCU</name>
<evidence type="ECO:0000256" key="1">
    <source>
        <dbReference type="SAM" id="MobiDB-lite"/>
    </source>
</evidence>
<proteinExistence type="predicted"/>
<accession>A0ABD2NUH2</accession>
<gene>
    <name evidence="2" type="ORF">HHI36_005382</name>
</gene>
<sequence length="298" mass="33825">MQIRIAAYRLAEKAGIRPPFCKEKQHVGWYWWSSFQKWYNRSLRLPESSSMNRAQSVTREALNEFYKILESSYEELGIADKPERKCNLNESGFMFEMRSGKIKAFTDKKYGDKQTFREKGTTRTVLPCVYVNGDSIPPLAPLDSRAIVRNAFKKAGIFPIDCNAIPDTAIASSLVTASNDNITEERTVEPYETLEENSQSEPSTVSDILIISTMNKPSKETPKKKPNESKMQNYEDVKKGKVYRPEQDRKTCDSKTNSDVGRSCEPSPGQIDANICSNCEGTYETDVKAKNGAKWTKY</sequence>
<feature type="region of interest" description="Disordered" evidence="1">
    <location>
        <begin position="213"/>
        <end position="271"/>
    </location>
</feature>